<dbReference type="InterPro" id="IPR046342">
    <property type="entry name" value="CBS_dom_sf"/>
</dbReference>
<dbReference type="InterPro" id="IPR051257">
    <property type="entry name" value="Diverse_CBS-Domain"/>
</dbReference>
<evidence type="ECO:0000313" key="3">
    <source>
        <dbReference type="EMBL" id="SVA82874.1"/>
    </source>
</evidence>
<gene>
    <name evidence="3" type="ORF">METZ01_LOCUS135728</name>
</gene>
<dbReference type="Gene3D" id="3.10.580.10">
    <property type="entry name" value="CBS-domain"/>
    <property type="match status" value="1"/>
</dbReference>
<evidence type="ECO:0000256" key="1">
    <source>
        <dbReference type="ARBA" id="ARBA00023122"/>
    </source>
</evidence>
<proteinExistence type="predicted"/>
<dbReference type="AlphaFoldDB" id="A0A381Z141"/>
<dbReference type="PROSITE" id="PS51371">
    <property type="entry name" value="CBS"/>
    <property type="match status" value="2"/>
</dbReference>
<reference evidence="3" key="1">
    <citation type="submission" date="2018-05" db="EMBL/GenBank/DDBJ databases">
        <authorList>
            <person name="Lanie J.A."/>
            <person name="Ng W.-L."/>
            <person name="Kazmierczak K.M."/>
            <person name="Andrzejewski T.M."/>
            <person name="Davidsen T.M."/>
            <person name="Wayne K.J."/>
            <person name="Tettelin H."/>
            <person name="Glass J.I."/>
            <person name="Rusch D."/>
            <person name="Podicherti R."/>
            <person name="Tsui H.-C.T."/>
            <person name="Winkler M.E."/>
        </authorList>
    </citation>
    <scope>NUCLEOTIDE SEQUENCE</scope>
</reference>
<dbReference type="Pfam" id="PF00571">
    <property type="entry name" value="CBS"/>
    <property type="match status" value="2"/>
</dbReference>
<organism evidence="3">
    <name type="scientific">marine metagenome</name>
    <dbReference type="NCBI Taxonomy" id="408172"/>
    <lineage>
        <taxon>unclassified sequences</taxon>
        <taxon>metagenomes</taxon>
        <taxon>ecological metagenomes</taxon>
    </lineage>
</organism>
<dbReference type="SMART" id="SM00116">
    <property type="entry name" value="CBS"/>
    <property type="match status" value="2"/>
</dbReference>
<protein>
    <recommendedName>
        <fullName evidence="2">CBS domain-containing protein</fullName>
    </recommendedName>
</protein>
<dbReference type="PANTHER" id="PTHR43080">
    <property type="entry name" value="CBS DOMAIN-CONTAINING PROTEIN CBSX3, MITOCHONDRIAL"/>
    <property type="match status" value="1"/>
</dbReference>
<sequence>MTPDVVTLSSEASVADAAQVMVRGGFGSVVVVQGRMLLGILTERDVLRAAAEEVDLREAPVDRWMTPEPETASPDLDTEEAAALMLSRGFRHLPVVVDGDLLGMVSLRDVLSARIARSRGVDLGGP</sequence>
<name>A0A381Z141_9ZZZZ</name>
<dbReference type="PANTHER" id="PTHR43080:SF2">
    <property type="entry name" value="CBS DOMAIN-CONTAINING PROTEIN"/>
    <property type="match status" value="1"/>
</dbReference>
<dbReference type="InterPro" id="IPR000644">
    <property type="entry name" value="CBS_dom"/>
</dbReference>
<dbReference type="EMBL" id="UINC01019555">
    <property type="protein sequence ID" value="SVA82874.1"/>
    <property type="molecule type" value="Genomic_DNA"/>
</dbReference>
<feature type="domain" description="CBS" evidence="2">
    <location>
        <begin position="65"/>
        <end position="123"/>
    </location>
</feature>
<feature type="domain" description="CBS" evidence="2">
    <location>
        <begin position="1"/>
        <end position="56"/>
    </location>
</feature>
<dbReference type="SUPFAM" id="SSF54631">
    <property type="entry name" value="CBS-domain pair"/>
    <property type="match status" value="1"/>
</dbReference>
<accession>A0A381Z141</accession>
<evidence type="ECO:0000259" key="2">
    <source>
        <dbReference type="PROSITE" id="PS51371"/>
    </source>
</evidence>
<keyword evidence="1" id="KW-0129">CBS domain</keyword>